<keyword evidence="5" id="KW-0812">Transmembrane</keyword>
<dbReference type="SMART" id="SM01323">
    <property type="entry name" value="YajC"/>
    <property type="match status" value="1"/>
</dbReference>
<evidence type="ECO:0000256" key="2">
    <source>
        <dbReference type="ARBA" id="ARBA00006742"/>
    </source>
</evidence>
<dbReference type="PANTHER" id="PTHR33909">
    <property type="entry name" value="SEC TRANSLOCON ACCESSORY COMPLEX SUBUNIT YAJC"/>
    <property type="match status" value="1"/>
</dbReference>
<dbReference type="Proteomes" id="UP000185655">
    <property type="component" value="Unassembled WGS sequence"/>
</dbReference>
<comment type="subcellular location">
    <subcellularLocation>
        <location evidence="1">Cell membrane</location>
        <topology evidence="1">Single-pass membrane protein</topology>
    </subcellularLocation>
</comment>
<evidence type="ECO:0000256" key="8">
    <source>
        <dbReference type="ARBA" id="ARBA00023010"/>
    </source>
</evidence>
<evidence type="ECO:0000313" key="11">
    <source>
        <dbReference type="Proteomes" id="UP000185655"/>
    </source>
</evidence>
<keyword evidence="4" id="KW-1003">Cell membrane</keyword>
<dbReference type="GO" id="GO:0015031">
    <property type="term" value="P:protein transport"/>
    <property type="evidence" value="ECO:0007669"/>
    <property type="project" value="UniProtKB-KW"/>
</dbReference>
<keyword evidence="7" id="KW-1133">Transmembrane helix</keyword>
<comment type="similarity">
    <text evidence="2">Belongs to the YajC family.</text>
</comment>
<evidence type="ECO:0000256" key="1">
    <source>
        <dbReference type="ARBA" id="ARBA00004162"/>
    </source>
</evidence>
<keyword evidence="9" id="KW-0472">Membrane</keyword>
<keyword evidence="3" id="KW-0813">Transport</keyword>
<evidence type="ECO:0000256" key="7">
    <source>
        <dbReference type="ARBA" id="ARBA00022989"/>
    </source>
</evidence>
<dbReference type="PANTHER" id="PTHR33909:SF1">
    <property type="entry name" value="SEC TRANSLOCON ACCESSORY COMPLEX SUBUNIT YAJC"/>
    <property type="match status" value="1"/>
</dbReference>
<dbReference type="NCBIfam" id="TIGR00739">
    <property type="entry name" value="yajC"/>
    <property type="match status" value="1"/>
</dbReference>
<dbReference type="AlphaFoldDB" id="A0A1K2HG15"/>
<gene>
    <name evidence="10" type="ORF">SAMN02746068_01671</name>
</gene>
<dbReference type="OrthoDB" id="9800132at2"/>
<dbReference type="Pfam" id="PF02699">
    <property type="entry name" value="YajC"/>
    <property type="match status" value="1"/>
</dbReference>
<evidence type="ECO:0000256" key="9">
    <source>
        <dbReference type="ARBA" id="ARBA00023136"/>
    </source>
</evidence>
<evidence type="ECO:0000256" key="4">
    <source>
        <dbReference type="ARBA" id="ARBA00022475"/>
    </source>
</evidence>
<sequence>MQFVILIILFGGMMWFMQRNQKKAAAQRQEQLDNMQPGSEIVTIGGLHGILASVDKTKGTIELDAEGVILTFDRAAVKTVKPVVATEATDEAETIDSVIADAKTEAIASSETVDKQDSPFE</sequence>
<accession>A0A1K2HG15</accession>
<dbReference type="STRING" id="1122154.SAMN02746068_01671"/>
<protein>
    <submittedName>
        <fullName evidence="10">Protein translocase subunit yajC</fullName>
    </submittedName>
</protein>
<evidence type="ECO:0000313" key="10">
    <source>
        <dbReference type="EMBL" id="SFZ75621.1"/>
    </source>
</evidence>
<evidence type="ECO:0000256" key="3">
    <source>
        <dbReference type="ARBA" id="ARBA00022448"/>
    </source>
</evidence>
<proteinExistence type="inferred from homology"/>
<organism evidence="10 11">
    <name type="scientific">Pseudolactococcus chungangensis CAU 28 = DSM 22330</name>
    <dbReference type="NCBI Taxonomy" id="1122154"/>
    <lineage>
        <taxon>Bacteria</taxon>
        <taxon>Bacillati</taxon>
        <taxon>Bacillota</taxon>
        <taxon>Bacilli</taxon>
        <taxon>Lactobacillales</taxon>
        <taxon>Streptococcaceae</taxon>
        <taxon>Pseudolactococcus</taxon>
    </lineage>
</organism>
<evidence type="ECO:0000256" key="5">
    <source>
        <dbReference type="ARBA" id="ARBA00022692"/>
    </source>
</evidence>
<dbReference type="RefSeq" id="WP_031366809.1">
    <property type="nucleotide sequence ID" value="NZ_FPKS01000010.1"/>
</dbReference>
<evidence type="ECO:0000256" key="6">
    <source>
        <dbReference type="ARBA" id="ARBA00022927"/>
    </source>
</evidence>
<reference evidence="10 11" key="1">
    <citation type="submission" date="2016-11" db="EMBL/GenBank/DDBJ databases">
        <authorList>
            <person name="Jaros S."/>
            <person name="Januszkiewicz K."/>
            <person name="Wedrychowicz H."/>
        </authorList>
    </citation>
    <scope>NUCLEOTIDE SEQUENCE [LARGE SCALE GENOMIC DNA]</scope>
    <source>
        <strain evidence="10 11">DSM 22330</strain>
    </source>
</reference>
<dbReference type="InterPro" id="IPR003849">
    <property type="entry name" value="Preprotein_translocase_YajC"/>
</dbReference>
<name>A0A1K2HG15_9LACT</name>
<dbReference type="GO" id="GO:0005886">
    <property type="term" value="C:plasma membrane"/>
    <property type="evidence" value="ECO:0007669"/>
    <property type="project" value="UniProtKB-SubCell"/>
</dbReference>
<dbReference type="EMBL" id="FPKS01000010">
    <property type="protein sequence ID" value="SFZ75621.1"/>
    <property type="molecule type" value="Genomic_DNA"/>
</dbReference>
<keyword evidence="8" id="KW-0811">Translocation</keyword>
<keyword evidence="6" id="KW-0653">Protein transport</keyword>